<sequence>MALPVVKNALECAEYTNTLHPYLYQLRPLPGIVAESITNAAALRQVYLDTNPAITSIAFSIAIAPIFLVVSEINKNYSQVDRMCRSSLQSTTSTILSTPTSPDTTPPASAAVGSEDYRWALVKDYVGPTVMFLFNVTFISLAQSLLLCAITTPAYVMLLSERLVSARALPAWTNGDTAAFTLIVTLITLTAIGDQQQWNYQNAKHAYRKTGVLPADSKYTKHELEVGFPTTGFFAYARKPNYATEQAVWGSFYLWSCITSGTLYNWTGIGFLSYLILFQASTWLTELLSEQKYPEYAQYRRQVGQFIPTSLTPPKIELLKRKAAIENGATGAKKNDVAAAHARERYNLRGSP</sequence>
<organism evidence="2 3">
    <name type="scientific">Cyphellophora attinorum</name>
    <dbReference type="NCBI Taxonomy" id="1664694"/>
    <lineage>
        <taxon>Eukaryota</taxon>
        <taxon>Fungi</taxon>
        <taxon>Dikarya</taxon>
        <taxon>Ascomycota</taxon>
        <taxon>Pezizomycotina</taxon>
        <taxon>Eurotiomycetes</taxon>
        <taxon>Chaetothyriomycetidae</taxon>
        <taxon>Chaetothyriales</taxon>
        <taxon>Cyphellophoraceae</taxon>
        <taxon>Cyphellophora</taxon>
    </lineage>
</organism>
<keyword evidence="1" id="KW-1133">Transmembrane helix</keyword>
<evidence type="ECO:0000313" key="2">
    <source>
        <dbReference type="EMBL" id="KPI42175.1"/>
    </source>
</evidence>
<dbReference type="PROSITE" id="PS50244">
    <property type="entry name" value="S5A_REDUCTASE"/>
    <property type="match status" value="1"/>
</dbReference>
<evidence type="ECO:0000313" key="3">
    <source>
        <dbReference type="Proteomes" id="UP000038010"/>
    </source>
</evidence>
<comment type="caution">
    <text evidence="2">The sequence shown here is derived from an EMBL/GenBank/DDBJ whole genome shotgun (WGS) entry which is preliminary data.</text>
</comment>
<dbReference type="Gene3D" id="1.20.120.1630">
    <property type="match status" value="1"/>
</dbReference>
<dbReference type="AlphaFoldDB" id="A0A0N1HD63"/>
<dbReference type="RefSeq" id="XP_018002138.1">
    <property type="nucleotide sequence ID" value="XM_018145522.1"/>
</dbReference>
<feature type="transmembrane region" description="Helical" evidence="1">
    <location>
        <begin position="177"/>
        <end position="194"/>
    </location>
</feature>
<dbReference type="GeneID" id="28737402"/>
<dbReference type="PANTHER" id="PTHR32251:SF23">
    <property type="entry name" value="3-OXO-5-ALPHA-STEROID 4-DEHYDROGENASE (DUF1295)"/>
    <property type="match status" value="1"/>
</dbReference>
<dbReference type="VEuPathDB" id="FungiDB:AB675_5317"/>
<feature type="transmembrane region" description="Helical" evidence="1">
    <location>
        <begin position="53"/>
        <end position="73"/>
    </location>
</feature>
<dbReference type="PANTHER" id="PTHR32251">
    <property type="entry name" value="3-OXO-5-ALPHA-STEROID 4-DEHYDROGENASE"/>
    <property type="match status" value="1"/>
</dbReference>
<reference evidence="2 3" key="1">
    <citation type="submission" date="2015-06" db="EMBL/GenBank/DDBJ databases">
        <title>Draft genome of the ant-associated black yeast Phialophora attae CBS 131958.</title>
        <authorList>
            <person name="Moreno L.F."/>
            <person name="Stielow B.J."/>
            <person name="de Hoog S."/>
            <person name="Vicente V.A."/>
            <person name="Weiss V.A."/>
            <person name="de Vries M."/>
            <person name="Cruz L.M."/>
            <person name="Souza E.M."/>
        </authorList>
    </citation>
    <scope>NUCLEOTIDE SEQUENCE [LARGE SCALE GENOMIC DNA]</scope>
    <source>
        <strain evidence="2 3">CBS 131958</strain>
    </source>
</reference>
<accession>A0A0N1HD63</accession>
<evidence type="ECO:0000256" key="1">
    <source>
        <dbReference type="SAM" id="Phobius"/>
    </source>
</evidence>
<gene>
    <name evidence="2" type="ORF">AB675_5317</name>
</gene>
<proteinExistence type="predicted"/>
<dbReference type="EMBL" id="LFJN01000008">
    <property type="protein sequence ID" value="KPI42175.1"/>
    <property type="molecule type" value="Genomic_DNA"/>
</dbReference>
<dbReference type="GO" id="GO:0016020">
    <property type="term" value="C:membrane"/>
    <property type="evidence" value="ECO:0007669"/>
    <property type="project" value="TreeGrafter"/>
</dbReference>
<keyword evidence="3" id="KW-1185">Reference proteome</keyword>
<dbReference type="Proteomes" id="UP000038010">
    <property type="component" value="Unassembled WGS sequence"/>
</dbReference>
<name>A0A0N1HD63_9EURO</name>
<protein>
    <submittedName>
        <fullName evidence="2">Uncharacterized protein</fullName>
    </submittedName>
</protein>
<dbReference type="Pfam" id="PF06966">
    <property type="entry name" value="DUF1295"/>
    <property type="match status" value="1"/>
</dbReference>
<keyword evidence="1" id="KW-0812">Transmembrane</keyword>
<feature type="transmembrane region" description="Helical" evidence="1">
    <location>
        <begin position="132"/>
        <end position="157"/>
    </location>
</feature>
<keyword evidence="1" id="KW-0472">Membrane</keyword>
<dbReference type="OrthoDB" id="201504at2759"/>
<dbReference type="InterPro" id="IPR010721">
    <property type="entry name" value="UstE-like"/>
</dbReference>